<reference evidence="2 3" key="1">
    <citation type="journal article" date="2017" name="BMC Biol.">
        <title>Genomic innovations, transcriptional plasticity and gene loss underlying the evolution and divergence of two highly polyphagous and invasive Helicoverpa pest species.</title>
        <authorList>
            <person name="Pearce S.L."/>
            <person name="Clarke D.F."/>
            <person name="East P.D."/>
            <person name="Elfekih S."/>
            <person name="Gordon K.H."/>
            <person name="Jermiin L.S."/>
            <person name="McGaughran A."/>
            <person name="Oakeshott J.G."/>
            <person name="Papanikolaou A."/>
            <person name="Perera O.P."/>
            <person name="Rane R.V."/>
            <person name="Richards S."/>
            <person name="Tay W.T."/>
            <person name="Walsh T.K."/>
            <person name="Anderson A."/>
            <person name="Anderson C.J."/>
            <person name="Asgari S."/>
            <person name="Board P.G."/>
            <person name="Bretschneider A."/>
            <person name="Campbell P.M."/>
            <person name="Chertemps T."/>
            <person name="Christeller J.T."/>
            <person name="Coppin C.W."/>
            <person name="Downes S.J."/>
            <person name="Duan G."/>
            <person name="Farnsworth C.A."/>
            <person name="Good R.T."/>
            <person name="Han L.B."/>
            <person name="Han Y.C."/>
            <person name="Hatje K."/>
            <person name="Horne I."/>
            <person name="Huang Y.P."/>
            <person name="Hughes D.S."/>
            <person name="Jacquin-Joly E."/>
            <person name="James W."/>
            <person name="Jhangiani S."/>
            <person name="Kollmar M."/>
            <person name="Kuwar S.S."/>
            <person name="Li S."/>
            <person name="Liu N.Y."/>
            <person name="Maibeche M.T."/>
            <person name="Miller J.R."/>
            <person name="Montagne N."/>
            <person name="Perry T."/>
            <person name="Qu J."/>
            <person name="Song S.V."/>
            <person name="Sutton G.G."/>
            <person name="Vogel H."/>
            <person name="Walenz B.P."/>
            <person name="Xu W."/>
            <person name="Zhang H.J."/>
            <person name="Zou Z."/>
            <person name="Batterham P."/>
            <person name="Edwards O.R."/>
            <person name="Feyereisen R."/>
            <person name="Gibbs R.A."/>
            <person name="Heckel D.G."/>
            <person name="McGrath A."/>
            <person name="Robin C."/>
            <person name="Scherer S.E."/>
            <person name="Worley K.C."/>
            <person name="Wu Y.D."/>
        </authorList>
    </citation>
    <scope>NUCLEOTIDE SEQUENCE [LARGE SCALE GENOMIC DNA]</scope>
    <source>
        <strain evidence="2">Harm_GR_Male_#8</strain>
        <tissue evidence="2">Whole organism</tissue>
    </source>
</reference>
<protein>
    <submittedName>
        <fullName evidence="2">Uncharacterized protein</fullName>
    </submittedName>
</protein>
<gene>
    <name evidence="2" type="primary">HaOG208976</name>
    <name evidence="2" type="ORF">B5X24_HaOG208976</name>
</gene>
<organism evidence="2 3">
    <name type="scientific">Helicoverpa armigera</name>
    <name type="common">Cotton bollworm</name>
    <name type="synonym">Heliothis armigera</name>
    <dbReference type="NCBI Taxonomy" id="29058"/>
    <lineage>
        <taxon>Eukaryota</taxon>
        <taxon>Metazoa</taxon>
        <taxon>Ecdysozoa</taxon>
        <taxon>Arthropoda</taxon>
        <taxon>Hexapoda</taxon>
        <taxon>Insecta</taxon>
        <taxon>Pterygota</taxon>
        <taxon>Neoptera</taxon>
        <taxon>Endopterygota</taxon>
        <taxon>Lepidoptera</taxon>
        <taxon>Glossata</taxon>
        <taxon>Ditrysia</taxon>
        <taxon>Noctuoidea</taxon>
        <taxon>Noctuidae</taxon>
        <taxon>Heliothinae</taxon>
        <taxon>Helicoverpa</taxon>
    </lineage>
</organism>
<feature type="region of interest" description="Disordered" evidence="1">
    <location>
        <begin position="73"/>
        <end position="121"/>
    </location>
</feature>
<dbReference type="AlphaFoldDB" id="A0A2W1BJ22"/>
<proteinExistence type="predicted"/>
<sequence>MSLRMTAIVKQSRGPNVCMLQTGKSTEPAGTPAQQCSCRDEQHRNSRVRAATKSTGTATLVPYSAAPAQQRLRRDQEHRHSNACAATRSTGTAALVPQSAAPNQQRLRRDQEHRHSGASAAFSSTGTAALVPRYGRYTFSYTTLQTSTDDIHFVRPLLTIKIWKAFRSQINKFKA</sequence>
<evidence type="ECO:0000313" key="3">
    <source>
        <dbReference type="Proteomes" id="UP000249218"/>
    </source>
</evidence>
<name>A0A2W1BJ22_HELAM</name>
<accession>A0A2W1BJ22</accession>
<evidence type="ECO:0000256" key="1">
    <source>
        <dbReference type="SAM" id="MobiDB-lite"/>
    </source>
</evidence>
<evidence type="ECO:0000313" key="2">
    <source>
        <dbReference type="EMBL" id="PZC73705.1"/>
    </source>
</evidence>
<dbReference type="EMBL" id="KZ150090">
    <property type="protein sequence ID" value="PZC73705.1"/>
    <property type="molecule type" value="Genomic_DNA"/>
</dbReference>
<feature type="region of interest" description="Disordered" evidence="1">
    <location>
        <begin position="21"/>
        <end position="42"/>
    </location>
</feature>
<keyword evidence="3" id="KW-1185">Reference proteome</keyword>
<dbReference type="Proteomes" id="UP000249218">
    <property type="component" value="Unassembled WGS sequence"/>
</dbReference>